<dbReference type="Gene3D" id="1.10.150.240">
    <property type="entry name" value="Putative phosphatase, domain 2"/>
    <property type="match status" value="1"/>
</dbReference>
<proteinExistence type="predicted"/>
<accession>A0A0K0XWY9</accession>
<dbReference type="InterPro" id="IPR006439">
    <property type="entry name" value="HAD-SF_hydro_IA"/>
</dbReference>
<dbReference type="NCBIfam" id="TIGR01509">
    <property type="entry name" value="HAD-SF-IA-v3"/>
    <property type="match status" value="1"/>
</dbReference>
<dbReference type="Pfam" id="PF00702">
    <property type="entry name" value="Hydrolase"/>
    <property type="match status" value="1"/>
</dbReference>
<dbReference type="SUPFAM" id="SSF56784">
    <property type="entry name" value="HAD-like"/>
    <property type="match status" value="1"/>
</dbReference>
<dbReference type="PANTHER" id="PTHR18901:SF38">
    <property type="entry name" value="PSEUDOURIDINE-5'-PHOSPHATASE"/>
    <property type="match status" value="1"/>
</dbReference>
<dbReference type="STRING" id="1579979.WM2015_1790"/>
<reference evidence="1 2" key="1">
    <citation type="submission" date="2015-07" db="EMBL/GenBank/DDBJ databases">
        <authorList>
            <person name="Noorani M."/>
        </authorList>
    </citation>
    <scope>NUCLEOTIDE SEQUENCE [LARGE SCALE GENOMIC DNA]</scope>
    <source>
        <strain evidence="1 2">KCTC 42284</strain>
    </source>
</reference>
<name>A0A0K0XWY9_9GAMM</name>
<organism evidence="1 2">
    <name type="scientific">Wenzhouxiangella marina</name>
    <dbReference type="NCBI Taxonomy" id="1579979"/>
    <lineage>
        <taxon>Bacteria</taxon>
        <taxon>Pseudomonadati</taxon>
        <taxon>Pseudomonadota</taxon>
        <taxon>Gammaproteobacteria</taxon>
        <taxon>Chromatiales</taxon>
        <taxon>Wenzhouxiangellaceae</taxon>
        <taxon>Wenzhouxiangella</taxon>
    </lineage>
</organism>
<dbReference type="PATRIC" id="fig|1579979.3.peg.1832"/>
<dbReference type="SFLD" id="SFLDG01135">
    <property type="entry name" value="C1.5.6:_HAD__Beta-PGM__Phospha"/>
    <property type="match status" value="1"/>
</dbReference>
<dbReference type="KEGG" id="wma:WM2015_1790"/>
<dbReference type="EMBL" id="CP012154">
    <property type="protein sequence ID" value="AKS42157.1"/>
    <property type="molecule type" value="Genomic_DNA"/>
</dbReference>
<keyword evidence="2" id="KW-1185">Reference proteome</keyword>
<evidence type="ECO:0000313" key="1">
    <source>
        <dbReference type="EMBL" id="AKS42157.1"/>
    </source>
</evidence>
<dbReference type="Gene3D" id="3.40.50.1000">
    <property type="entry name" value="HAD superfamily/HAD-like"/>
    <property type="match status" value="1"/>
</dbReference>
<dbReference type="PANTHER" id="PTHR18901">
    <property type="entry name" value="2-DEOXYGLUCOSE-6-PHOSPHATE PHOSPHATASE 2"/>
    <property type="match status" value="1"/>
</dbReference>
<gene>
    <name evidence="1" type="ORF">WM2015_1790</name>
</gene>
<dbReference type="RefSeq" id="WP_049725740.1">
    <property type="nucleotide sequence ID" value="NZ_CP012154.1"/>
</dbReference>
<dbReference type="InterPro" id="IPR036412">
    <property type="entry name" value="HAD-like_sf"/>
</dbReference>
<evidence type="ECO:0000313" key="2">
    <source>
        <dbReference type="Proteomes" id="UP000066624"/>
    </source>
</evidence>
<dbReference type="SFLD" id="SFLDG01129">
    <property type="entry name" value="C1.5:_HAD__Beta-PGM__Phosphata"/>
    <property type="match status" value="1"/>
</dbReference>
<dbReference type="OrthoDB" id="9782449at2"/>
<dbReference type="Proteomes" id="UP000066624">
    <property type="component" value="Chromosome"/>
</dbReference>
<dbReference type="InterPro" id="IPR023198">
    <property type="entry name" value="PGP-like_dom2"/>
</dbReference>
<dbReference type="SFLD" id="SFLDS00003">
    <property type="entry name" value="Haloacid_Dehalogenase"/>
    <property type="match status" value="1"/>
</dbReference>
<dbReference type="InterPro" id="IPR023214">
    <property type="entry name" value="HAD_sf"/>
</dbReference>
<dbReference type="AlphaFoldDB" id="A0A0K0XWY9"/>
<dbReference type="NCBIfam" id="NF008087">
    <property type="entry name" value="PRK10826.1"/>
    <property type="match status" value="1"/>
</dbReference>
<protein>
    <submittedName>
        <fullName evidence="1">Haloacid dehalogenase superfamily protein, subfamily IA, variant 3 with third motif having DD or ED</fullName>
    </submittedName>
</protein>
<sequence length="216" mass="23910">MSRIRAVIFDMDGLLIDSEPLWQDAEIACFRPLGVPITRELCRESAGRRIDEVIEGWHARFAWESPSCATMVERVVSEVTRLILERGQSLPGVHELMDRLDAHGLELAIASSSPPALIDAVVERLGLDSKLRLCHSGVLEARSKPDPAVFLSTAAMLGLRPEQCLVFEDAPAGVLAAHRAGMRVFAVPSVFEPDEPGFELAERVLSRLDEFQLDWL</sequence>